<comment type="caution">
    <text evidence="2">The sequence shown here is derived from an EMBL/GenBank/DDBJ whole genome shotgun (WGS) entry which is preliminary data.</text>
</comment>
<sequence length="267" mass="29123">MTRLHHTVTVRAPDRERLDAYAGLVWDLVESTRTRDRSVVLPDGRAVPGLTLVRGHHLRPGARYESHGPDSGEPDTTVIREWRRGSVIAVEQLMRSPESSGRMALRLRSPDRPASLEAEGRLRGPEGSGSPHRLSGRASLDLAAWWAAAALAPGAPPVARAPATVRLKHRLGVARLSLRPRRAGPGLWHVDVTVVVRGRLLLRPVAAFALLLAGVPLRRSFRSSVEEAAGRWNEALGRFLAKDLDELRAELTESAVARSDEAADGPR</sequence>
<keyword evidence="3" id="KW-1185">Reference proteome</keyword>
<evidence type="ECO:0000256" key="1">
    <source>
        <dbReference type="SAM" id="MobiDB-lite"/>
    </source>
</evidence>
<feature type="region of interest" description="Disordered" evidence="1">
    <location>
        <begin position="99"/>
        <end position="135"/>
    </location>
</feature>
<organism evidence="2 3">
    <name type="scientific">Streptomyces pulveraceus</name>
    <dbReference type="NCBI Taxonomy" id="68258"/>
    <lineage>
        <taxon>Bacteria</taxon>
        <taxon>Bacillati</taxon>
        <taxon>Actinomycetota</taxon>
        <taxon>Actinomycetes</taxon>
        <taxon>Kitasatosporales</taxon>
        <taxon>Streptomycetaceae</taxon>
        <taxon>Streptomyces</taxon>
    </lineage>
</organism>
<protein>
    <recommendedName>
        <fullName evidence="4">SRPBCC family protein</fullName>
    </recommendedName>
</protein>
<gene>
    <name evidence="2" type="ORF">ACFP1B_24845</name>
</gene>
<dbReference type="EMBL" id="JBHSPU010000020">
    <property type="protein sequence ID" value="MFC5916625.1"/>
    <property type="molecule type" value="Genomic_DNA"/>
</dbReference>
<dbReference type="Proteomes" id="UP001596200">
    <property type="component" value="Unassembled WGS sequence"/>
</dbReference>
<dbReference type="RefSeq" id="WP_344506475.1">
    <property type="nucleotide sequence ID" value="NZ_BAAATU010000001.1"/>
</dbReference>
<name>A0ABW1GPM6_9ACTN</name>
<proteinExistence type="predicted"/>
<evidence type="ECO:0000313" key="3">
    <source>
        <dbReference type="Proteomes" id="UP001596200"/>
    </source>
</evidence>
<reference evidence="3" key="1">
    <citation type="journal article" date="2019" name="Int. J. Syst. Evol. Microbiol.">
        <title>The Global Catalogue of Microorganisms (GCM) 10K type strain sequencing project: providing services to taxonomists for standard genome sequencing and annotation.</title>
        <authorList>
            <consortium name="The Broad Institute Genomics Platform"/>
            <consortium name="The Broad Institute Genome Sequencing Center for Infectious Disease"/>
            <person name="Wu L."/>
            <person name="Ma J."/>
        </authorList>
    </citation>
    <scope>NUCLEOTIDE SEQUENCE [LARGE SCALE GENOMIC DNA]</scope>
    <source>
        <strain evidence="3">JCM 4147</strain>
    </source>
</reference>
<accession>A0ABW1GPM6</accession>
<evidence type="ECO:0000313" key="2">
    <source>
        <dbReference type="EMBL" id="MFC5916625.1"/>
    </source>
</evidence>
<evidence type="ECO:0008006" key="4">
    <source>
        <dbReference type="Google" id="ProtNLM"/>
    </source>
</evidence>